<dbReference type="EMBL" id="DVJS01000263">
    <property type="protein sequence ID" value="HIS98400.1"/>
    <property type="molecule type" value="Genomic_DNA"/>
</dbReference>
<organism evidence="1 2">
    <name type="scientific">Candidatus Scatomorpha pullistercoris</name>
    <dbReference type="NCBI Taxonomy" id="2840929"/>
    <lineage>
        <taxon>Bacteria</taxon>
        <taxon>Bacillati</taxon>
        <taxon>Bacillota</taxon>
        <taxon>Clostridia</taxon>
        <taxon>Eubacteriales</taxon>
        <taxon>Candidatus Scatomorpha</taxon>
    </lineage>
</organism>
<reference evidence="1" key="2">
    <citation type="journal article" date="2021" name="PeerJ">
        <title>Extensive microbial diversity within the chicken gut microbiome revealed by metagenomics and culture.</title>
        <authorList>
            <person name="Gilroy R."/>
            <person name="Ravi A."/>
            <person name="Getino M."/>
            <person name="Pursley I."/>
            <person name="Horton D.L."/>
            <person name="Alikhan N.F."/>
            <person name="Baker D."/>
            <person name="Gharbi K."/>
            <person name="Hall N."/>
            <person name="Watson M."/>
            <person name="Adriaenssens E.M."/>
            <person name="Foster-Nyarko E."/>
            <person name="Jarju S."/>
            <person name="Secka A."/>
            <person name="Antonio M."/>
            <person name="Oren A."/>
            <person name="Chaudhuri R.R."/>
            <person name="La Ragione R."/>
            <person name="Hildebrand F."/>
            <person name="Pallen M.J."/>
        </authorList>
    </citation>
    <scope>NUCLEOTIDE SEQUENCE</scope>
    <source>
        <strain evidence="1">ChiHecec3B27-6122</strain>
    </source>
</reference>
<protein>
    <submittedName>
        <fullName evidence="1">Uncharacterized protein</fullName>
    </submittedName>
</protein>
<comment type="caution">
    <text evidence="1">The sequence shown here is derived from an EMBL/GenBank/DDBJ whole genome shotgun (WGS) entry which is preliminary data.</text>
</comment>
<dbReference type="Proteomes" id="UP000886876">
    <property type="component" value="Unassembled WGS sequence"/>
</dbReference>
<dbReference type="AlphaFoldDB" id="A0A9D1G6R1"/>
<evidence type="ECO:0000313" key="2">
    <source>
        <dbReference type="Proteomes" id="UP000886876"/>
    </source>
</evidence>
<name>A0A9D1G6R1_9FIRM</name>
<sequence length="103" mass="11167">MLEHDGFFEDLNDNGIPDILEADTALDDRSEFMWDIESDTPYDAPESDEGAVGADAFDADEGFTIEGIFNRLEDAFDIGSPASVCARVSTGTQNYCPFSGSGR</sequence>
<accession>A0A9D1G6R1</accession>
<reference evidence="1" key="1">
    <citation type="submission" date="2020-10" db="EMBL/GenBank/DDBJ databases">
        <authorList>
            <person name="Gilroy R."/>
        </authorList>
    </citation>
    <scope>NUCLEOTIDE SEQUENCE</scope>
    <source>
        <strain evidence="1">ChiHecec3B27-6122</strain>
    </source>
</reference>
<proteinExistence type="predicted"/>
<evidence type="ECO:0000313" key="1">
    <source>
        <dbReference type="EMBL" id="HIS98400.1"/>
    </source>
</evidence>
<gene>
    <name evidence="1" type="ORF">IAD42_10530</name>
</gene>